<evidence type="ECO:0000313" key="2">
    <source>
        <dbReference type="Proteomes" id="UP000494363"/>
    </source>
</evidence>
<sequence length="84" mass="9091">MRRNLLHKVAFIRGKHAPVKPIAAPSRVLANGTANARAAPVYYLKDDFATYAAEIVGYRYIRGTLASVARLLMSASNLTSGIDS</sequence>
<organism evidence="1 2">
    <name type="scientific">Paraburkholderia humisilvae</name>
    <dbReference type="NCBI Taxonomy" id="627669"/>
    <lineage>
        <taxon>Bacteria</taxon>
        <taxon>Pseudomonadati</taxon>
        <taxon>Pseudomonadota</taxon>
        <taxon>Betaproteobacteria</taxon>
        <taxon>Burkholderiales</taxon>
        <taxon>Burkholderiaceae</taxon>
        <taxon>Paraburkholderia</taxon>
    </lineage>
</organism>
<protein>
    <submittedName>
        <fullName evidence="1">Uncharacterized protein</fullName>
    </submittedName>
</protein>
<gene>
    <name evidence="1" type="ORF">LMG29542_07185</name>
</gene>
<reference evidence="1 2" key="1">
    <citation type="submission" date="2020-04" db="EMBL/GenBank/DDBJ databases">
        <authorList>
            <person name="De Canck E."/>
        </authorList>
    </citation>
    <scope>NUCLEOTIDE SEQUENCE [LARGE SCALE GENOMIC DNA]</scope>
    <source>
        <strain evidence="1 2">LMG 29542</strain>
    </source>
</reference>
<dbReference type="RefSeq" id="WP_175232513.1">
    <property type="nucleotide sequence ID" value="NZ_CADIKH010000072.1"/>
</dbReference>
<accession>A0A6J5F397</accession>
<proteinExistence type="predicted"/>
<name>A0A6J5F397_9BURK</name>
<dbReference type="EMBL" id="CADIKH010000072">
    <property type="protein sequence ID" value="CAB3773310.1"/>
    <property type="molecule type" value="Genomic_DNA"/>
</dbReference>
<keyword evidence="2" id="KW-1185">Reference proteome</keyword>
<dbReference type="Proteomes" id="UP000494363">
    <property type="component" value="Unassembled WGS sequence"/>
</dbReference>
<dbReference type="AlphaFoldDB" id="A0A6J5F397"/>
<evidence type="ECO:0000313" key="1">
    <source>
        <dbReference type="EMBL" id="CAB3773310.1"/>
    </source>
</evidence>